<comment type="similarity">
    <text evidence="3">Belongs to the RimP family.</text>
</comment>
<dbReference type="PANTHER" id="PTHR33867">
    <property type="entry name" value="RIBOSOME MATURATION FACTOR RIMP"/>
    <property type="match status" value="1"/>
</dbReference>
<dbReference type="OrthoDB" id="9805006at2"/>
<dbReference type="FunFam" id="3.30.300.70:FF:000001">
    <property type="entry name" value="Ribosome maturation factor RimP"/>
    <property type="match status" value="1"/>
</dbReference>
<dbReference type="Pfam" id="PF02576">
    <property type="entry name" value="RimP_N"/>
    <property type="match status" value="1"/>
</dbReference>
<comment type="subcellular location">
    <subcellularLocation>
        <location evidence="3">Cytoplasm</location>
    </subcellularLocation>
</comment>
<dbReference type="EMBL" id="QUZK01000022">
    <property type="protein sequence ID" value="RFF31207.1"/>
    <property type="molecule type" value="Genomic_DNA"/>
</dbReference>
<feature type="domain" description="Ribosome maturation factor RimP C-terminal" evidence="5">
    <location>
        <begin position="84"/>
        <end position="148"/>
    </location>
</feature>
<dbReference type="CDD" id="cd01734">
    <property type="entry name" value="YlxS_C"/>
    <property type="match status" value="1"/>
</dbReference>
<dbReference type="Pfam" id="PF17384">
    <property type="entry name" value="DUF150_C"/>
    <property type="match status" value="1"/>
</dbReference>
<dbReference type="NCBIfam" id="NF000927">
    <property type="entry name" value="PRK00092.1-1"/>
    <property type="match status" value="1"/>
</dbReference>
<protein>
    <recommendedName>
        <fullName evidence="3">Ribosome maturation factor RimP</fullName>
    </recommendedName>
</protein>
<evidence type="ECO:0000256" key="2">
    <source>
        <dbReference type="ARBA" id="ARBA00022517"/>
    </source>
</evidence>
<evidence type="ECO:0000256" key="3">
    <source>
        <dbReference type="HAMAP-Rule" id="MF_01077"/>
    </source>
</evidence>
<keyword evidence="1 3" id="KW-0963">Cytoplasm</keyword>
<keyword evidence="2 3" id="KW-0690">Ribosome biogenesis</keyword>
<evidence type="ECO:0000259" key="5">
    <source>
        <dbReference type="Pfam" id="PF17384"/>
    </source>
</evidence>
<dbReference type="InterPro" id="IPR028989">
    <property type="entry name" value="RimP_N"/>
</dbReference>
<keyword evidence="7" id="KW-1185">Reference proteome</keyword>
<dbReference type="InterPro" id="IPR028998">
    <property type="entry name" value="RimP_C"/>
</dbReference>
<organism evidence="6 7">
    <name type="scientific">Wenzhouxiangella sediminis</name>
    <dbReference type="NCBI Taxonomy" id="1792836"/>
    <lineage>
        <taxon>Bacteria</taxon>
        <taxon>Pseudomonadati</taxon>
        <taxon>Pseudomonadota</taxon>
        <taxon>Gammaproteobacteria</taxon>
        <taxon>Chromatiales</taxon>
        <taxon>Wenzhouxiangellaceae</taxon>
        <taxon>Wenzhouxiangella</taxon>
    </lineage>
</organism>
<dbReference type="InterPro" id="IPR036847">
    <property type="entry name" value="RimP_C_sf"/>
</dbReference>
<feature type="domain" description="Ribosome maturation factor RimP N-terminal" evidence="4">
    <location>
        <begin position="8"/>
        <end position="81"/>
    </location>
</feature>
<reference evidence="6 7" key="1">
    <citation type="submission" date="2018-08" db="EMBL/GenBank/DDBJ databases">
        <title>Wenzhouxiangella salilacus sp. nov., a novel bacterium isolated from a saline lake in Xinjiang Province, China.</title>
        <authorList>
            <person name="Han S."/>
        </authorList>
    </citation>
    <scope>NUCLEOTIDE SEQUENCE [LARGE SCALE GENOMIC DNA]</scope>
    <source>
        <strain evidence="6 7">XDB06</strain>
    </source>
</reference>
<dbReference type="SUPFAM" id="SSF74942">
    <property type="entry name" value="YhbC-like, C-terminal domain"/>
    <property type="match status" value="1"/>
</dbReference>
<comment type="caution">
    <text evidence="6">The sequence shown here is derived from an EMBL/GenBank/DDBJ whole genome shotgun (WGS) entry which is preliminary data.</text>
</comment>
<dbReference type="AlphaFoldDB" id="A0A3E1KA73"/>
<sequence>MSDKLESLLAPLVEDLGYEFVGIEYQSNPKNRLIRLYIDRPEVGIGIDDCERVSREVSALLDVEDPVSGQYTLEVSSPGIERPLFTGAQFAQFVGEMAKVMLAAPVEGRRKFKGVIVSADDDEVILEVDGERHTLVVADIQRANLAPDVDALLAEKRH</sequence>
<evidence type="ECO:0000259" key="4">
    <source>
        <dbReference type="Pfam" id="PF02576"/>
    </source>
</evidence>
<dbReference type="Proteomes" id="UP000260351">
    <property type="component" value="Unassembled WGS sequence"/>
</dbReference>
<dbReference type="SUPFAM" id="SSF75420">
    <property type="entry name" value="YhbC-like, N-terminal domain"/>
    <property type="match status" value="1"/>
</dbReference>
<dbReference type="GO" id="GO:0000028">
    <property type="term" value="P:ribosomal small subunit assembly"/>
    <property type="evidence" value="ECO:0007669"/>
    <property type="project" value="TreeGrafter"/>
</dbReference>
<evidence type="ECO:0000313" key="6">
    <source>
        <dbReference type="EMBL" id="RFF31207.1"/>
    </source>
</evidence>
<dbReference type="GO" id="GO:0006412">
    <property type="term" value="P:translation"/>
    <property type="evidence" value="ECO:0007669"/>
    <property type="project" value="TreeGrafter"/>
</dbReference>
<dbReference type="HAMAP" id="MF_01077">
    <property type="entry name" value="RimP"/>
    <property type="match status" value="1"/>
</dbReference>
<dbReference type="InterPro" id="IPR003728">
    <property type="entry name" value="Ribosome_maturation_RimP"/>
</dbReference>
<evidence type="ECO:0000256" key="1">
    <source>
        <dbReference type="ARBA" id="ARBA00022490"/>
    </source>
</evidence>
<dbReference type="PANTHER" id="PTHR33867:SF1">
    <property type="entry name" value="RIBOSOME MATURATION FACTOR RIMP"/>
    <property type="match status" value="1"/>
</dbReference>
<gene>
    <name evidence="3 6" type="primary">rimP</name>
    <name evidence="6" type="ORF">DZC52_05145</name>
</gene>
<dbReference type="Gene3D" id="3.30.300.70">
    <property type="entry name" value="RimP-like superfamily, N-terminal"/>
    <property type="match status" value="1"/>
</dbReference>
<comment type="function">
    <text evidence="3">Required for maturation of 30S ribosomal subunits.</text>
</comment>
<accession>A0A3E1KA73</accession>
<dbReference type="GO" id="GO:0005829">
    <property type="term" value="C:cytosol"/>
    <property type="evidence" value="ECO:0007669"/>
    <property type="project" value="TreeGrafter"/>
</dbReference>
<dbReference type="RefSeq" id="WP_116650055.1">
    <property type="nucleotide sequence ID" value="NZ_QUZK01000022.1"/>
</dbReference>
<proteinExistence type="inferred from homology"/>
<dbReference type="InterPro" id="IPR035956">
    <property type="entry name" value="RimP_N_sf"/>
</dbReference>
<name>A0A3E1KA73_9GAMM</name>
<evidence type="ECO:0000313" key="7">
    <source>
        <dbReference type="Proteomes" id="UP000260351"/>
    </source>
</evidence>
<dbReference type="Gene3D" id="2.30.30.180">
    <property type="entry name" value="Ribosome maturation factor RimP, C-terminal domain"/>
    <property type="match status" value="1"/>
</dbReference>